<keyword evidence="3" id="KW-1185">Reference proteome</keyword>
<sequence>MNTWTDTIEELYVVENGAAITSINEDNRCLNIEDLCAEGGNISAFEYSSVVEVHVGSSWEDHGNISDVDLHWPELFNQLAPDEDFESMSTYRKRQLVKNNPMIVDPFFLKRVEIFMEEVLTKKYKIKDYWFRIEYQHRGSPHMHGVLWMENAPDVTDMEHKSEKTCKKLLNISLFTPIWINHPVLSIHAKKKKLIDIHNLDGDLAEILNRVQRHTICSKQYCIRQSKKDKTMKCRFKFPQDYQEEAKLTFDEQQNVEFLPKRNDDPR</sequence>
<reference evidence="2" key="2">
    <citation type="journal article" date="2023" name="BMC Genomics">
        <title>Pest status, molecular evolution, and epigenetic factors derived from the genome assembly of Frankliniella fusca, a thysanopteran phytovirus vector.</title>
        <authorList>
            <person name="Catto M.A."/>
            <person name="Labadie P.E."/>
            <person name="Jacobson A.L."/>
            <person name="Kennedy G.G."/>
            <person name="Srinivasan R."/>
            <person name="Hunt B.G."/>
        </authorList>
    </citation>
    <scope>NUCLEOTIDE SEQUENCE</scope>
    <source>
        <strain evidence="2">PL_HMW_Pooled</strain>
    </source>
</reference>
<evidence type="ECO:0000313" key="3">
    <source>
        <dbReference type="Proteomes" id="UP001219518"/>
    </source>
</evidence>
<reference evidence="2" key="1">
    <citation type="submission" date="2021-07" db="EMBL/GenBank/DDBJ databases">
        <authorList>
            <person name="Catto M.A."/>
            <person name="Jacobson A."/>
            <person name="Kennedy G."/>
            <person name="Labadie P."/>
            <person name="Hunt B.G."/>
            <person name="Srinivasan R."/>
        </authorList>
    </citation>
    <scope>NUCLEOTIDE SEQUENCE</scope>
    <source>
        <strain evidence="2">PL_HMW_Pooled</strain>
        <tissue evidence="2">Head</tissue>
    </source>
</reference>
<feature type="domain" description="Helitron helicase-like" evidence="1">
    <location>
        <begin position="70"/>
        <end position="147"/>
    </location>
</feature>
<name>A0AAE1I464_9NEOP</name>
<dbReference type="Proteomes" id="UP001219518">
    <property type="component" value="Unassembled WGS sequence"/>
</dbReference>
<accession>A0AAE1I464</accession>
<organism evidence="2 3">
    <name type="scientific">Frankliniella fusca</name>
    <dbReference type="NCBI Taxonomy" id="407009"/>
    <lineage>
        <taxon>Eukaryota</taxon>
        <taxon>Metazoa</taxon>
        <taxon>Ecdysozoa</taxon>
        <taxon>Arthropoda</taxon>
        <taxon>Hexapoda</taxon>
        <taxon>Insecta</taxon>
        <taxon>Pterygota</taxon>
        <taxon>Neoptera</taxon>
        <taxon>Paraneoptera</taxon>
        <taxon>Thysanoptera</taxon>
        <taxon>Terebrantia</taxon>
        <taxon>Thripoidea</taxon>
        <taxon>Thripidae</taxon>
        <taxon>Frankliniella</taxon>
    </lineage>
</organism>
<evidence type="ECO:0000259" key="1">
    <source>
        <dbReference type="Pfam" id="PF14214"/>
    </source>
</evidence>
<proteinExistence type="predicted"/>
<dbReference type="AlphaFoldDB" id="A0AAE1I464"/>
<protein>
    <submittedName>
        <fullName evidence="2">Nucleoprotein</fullName>
    </submittedName>
</protein>
<gene>
    <name evidence="2" type="ORF">KUF71_016414</name>
</gene>
<evidence type="ECO:0000313" key="2">
    <source>
        <dbReference type="EMBL" id="KAK3932948.1"/>
    </source>
</evidence>
<comment type="caution">
    <text evidence="2">The sequence shown here is derived from an EMBL/GenBank/DDBJ whole genome shotgun (WGS) entry which is preliminary data.</text>
</comment>
<dbReference type="InterPro" id="IPR025476">
    <property type="entry name" value="Helitron_helicase-like"/>
</dbReference>
<dbReference type="Pfam" id="PF14214">
    <property type="entry name" value="Helitron_like_N"/>
    <property type="match status" value="1"/>
</dbReference>
<dbReference type="EMBL" id="JAHWGI010001441">
    <property type="protein sequence ID" value="KAK3932948.1"/>
    <property type="molecule type" value="Genomic_DNA"/>
</dbReference>